<feature type="domain" description="DUF3730" evidence="3">
    <location>
        <begin position="508"/>
        <end position="731"/>
    </location>
</feature>
<feature type="compositionally biased region" description="Acidic residues" evidence="1">
    <location>
        <begin position="759"/>
        <end position="768"/>
    </location>
</feature>
<evidence type="ECO:0000259" key="3">
    <source>
        <dbReference type="Pfam" id="PF12530"/>
    </source>
</evidence>
<evidence type="ECO:0000313" key="6">
    <source>
        <dbReference type="Xenbase" id="XB-GENE-6038577"/>
    </source>
</evidence>
<dbReference type="RefSeq" id="NP_001361602.1">
    <property type="nucleotide sequence ID" value="NM_001374673.1"/>
</dbReference>
<reference evidence="5" key="1">
    <citation type="journal article" date="2002" name="Dev. Dyn.">
        <title>Genetic and genomic tools for Xenopus research: The NIH Xenopus initiative.</title>
        <authorList>
            <person name="Klein S.L."/>
            <person name="Strausberg R.L."/>
            <person name="Wagner L."/>
            <person name="Pontius J."/>
            <person name="Clifton S.W."/>
            <person name="Richardson P."/>
        </authorList>
    </citation>
    <scope>NUCLEOTIDE SEQUENCE</scope>
</reference>
<dbReference type="PANTHER" id="PTHR16212:SF4">
    <property type="entry name" value="FOCADHESIN"/>
    <property type="match status" value="1"/>
</dbReference>
<accession>A0A8J0QI29</accession>
<dbReference type="InterPro" id="IPR016024">
    <property type="entry name" value="ARM-type_fold"/>
</dbReference>
<dbReference type="Proteomes" id="UP000008143">
    <property type="component" value="Chromosome 1"/>
</dbReference>
<gene>
    <name evidence="5 6" type="primary">focad</name>
    <name evidence="5" type="synonym">kiaa1797</name>
</gene>
<proteinExistence type="predicted"/>
<dbReference type="InterPro" id="IPR045163">
    <property type="entry name" value="Focadhesin/RST1"/>
</dbReference>
<dbReference type="OMA" id="GQLFSWF"/>
<dbReference type="InterPro" id="IPR021392">
    <property type="entry name" value="Focadhesin_C"/>
</dbReference>
<name>A0A8J0QI29_XENTR</name>
<feature type="compositionally biased region" description="Basic and acidic residues" evidence="1">
    <location>
        <begin position="745"/>
        <end position="758"/>
    </location>
</feature>
<protein>
    <submittedName>
        <fullName evidence="5">Focadhesin</fullName>
    </submittedName>
</protein>
<dbReference type="Pfam" id="PF11229">
    <property type="entry name" value="Focadhesin"/>
    <property type="match status" value="1"/>
</dbReference>
<dbReference type="GO" id="GO:0060147">
    <property type="term" value="P:regulation of post-transcriptional gene silencing"/>
    <property type="evidence" value="ECO:0007669"/>
    <property type="project" value="InterPro"/>
</dbReference>
<evidence type="ECO:0000256" key="1">
    <source>
        <dbReference type="SAM" id="MobiDB-lite"/>
    </source>
</evidence>
<keyword evidence="4" id="KW-1185">Reference proteome</keyword>
<dbReference type="Pfam" id="PF12530">
    <property type="entry name" value="DUF3730"/>
    <property type="match status" value="1"/>
</dbReference>
<dbReference type="SUPFAM" id="SSF48371">
    <property type="entry name" value="ARM repeat"/>
    <property type="match status" value="3"/>
</dbReference>
<reference evidence="5" key="2">
    <citation type="submission" date="2025-08" db="UniProtKB">
        <authorList>
            <consortium name="RefSeq"/>
        </authorList>
    </citation>
    <scope>IDENTIFICATION</scope>
</reference>
<dbReference type="Xenbase" id="XB-GENE-6038577">
    <property type="gene designation" value="focad"/>
</dbReference>
<dbReference type="InterPro" id="IPR022542">
    <property type="entry name" value="FOCAD/RST1_DUF3730"/>
</dbReference>
<feature type="domain" description="Focadhesin C-terminal" evidence="2">
    <location>
        <begin position="1230"/>
        <end position="1812"/>
    </location>
</feature>
<dbReference type="PANTHER" id="PTHR16212">
    <property type="entry name" value="FOCADHESIN FAMILY MEMBER"/>
    <property type="match status" value="1"/>
</dbReference>
<evidence type="ECO:0000313" key="4">
    <source>
        <dbReference type="Proteomes" id="UP000008143"/>
    </source>
</evidence>
<dbReference type="AGR" id="Xenbase:XB-GENE-6038577"/>
<dbReference type="GeneID" id="549009"/>
<evidence type="ECO:0000259" key="2">
    <source>
        <dbReference type="Pfam" id="PF11229"/>
    </source>
</evidence>
<organism evidence="4 5">
    <name type="scientific">Xenopus tropicalis</name>
    <name type="common">Western clawed frog</name>
    <name type="synonym">Silurana tropicalis</name>
    <dbReference type="NCBI Taxonomy" id="8364"/>
    <lineage>
        <taxon>Eukaryota</taxon>
        <taxon>Metazoa</taxon>
        <taxon>Chordata</taxon>
        <taxon>Craniata</taxon>
        <taxon>Vertebrata</taxon>
        <taxon>Euteleostomi</taxon>
        <taxon>Amphibia</taxon>
        <taxon>Batrachia</taxon>
        <taxon>Anura</taxon>
        <taxon>Pipoidea</taxon>
        <taxon>Pipidae</taxon>
        <taxon>Xenopodinae</taxon>
        <taxon>Xenopus</taxon>
        <taxon>Silurana</taxon>
    </lineage>
</organism>
<dbReference type="OrthoDB" id="6125419at2759"/>
<evidence type="ECO:0000313" key="5">
    <source>
        <dbReference type="RefSeq" id="NP_001361602.1"/>
    </source>
</evidence>
<sequence length="1812" mass="201481">MATPFTETSVQHACFPKMSEDLKKRLEFPNSLIQTQAVTQLIASVLKENVSLGKIKQSSNQTPALNILWEKCCSNNVVVRTACCEALVLLVEQDHADFDYVLNGILNLIPSAGTVQGLLKCVWRLLYTQARNAEKDGEHKDLGIYKIWNPPHPFISILENRPDCWPALLQQISTLPQLCHESCPSSNVYFMASFLRYLYCEPSQLQEYSALRIGLRKALVMVSGKSGSNNPSKPEEHILRIFIDMMGYIQFLDSTQVTEATLYIKDLCRSLHLHPDFWRNELSAVCLQALCACEASLKIAGDCSTLIEILEQNSDLLGESFPTEQVLIGLSLLLLQSPASQQKLILKLVMKILSFRGENNFPSIVQVLIMPLLQILSTSALGYCFSDDGGSSREQLATSLLEMVQNADCSGERRLNDVSLPLPVTTWHCSMAATLNILNKFQDDHSAARDWLSSISSMLAPNTQVPVNVSLLLSFLLIRESDYGLRNVLKVITDVSKADSSQVPYLVPVLMLRLGHSLAPESSRDILYTLPTLGTHKVCVAQILRVFQMLGSTSKLQPIALRLMTSLWEKQDRIYPELQKMMALCDTQSLATGKDTLWEKMLAKAATVRDICRQRPYQHGADMLAAITQVLHECTKADQATPAALALQGLHALCQAEVVDIRSAWNALSSKLSCETRPLVLKVLHELFALVPSLTVDTEEYQKFKTEIIGILWRHTQSKDLNVMVSAYKSLCEFEADEHSILHIPEQARPEVAPKDESDLASEEEEKETDISIPGSSYIKLMALTPVSVLPALEAFLSSLVKQEMSRMPRGIYHTALRGGNIRSDQGKTIAGVPNFMLKMYEKNKQPGLKPGLAAGMLLCYDLPIQTDKDGRPINRFLASRGRSYQQMLTALINEVNIQSSEWHRSILLPQSWLGFMTRTYHAVLQGRQAELEMQLKHGKDDPQELQYKTFTAWLWVRDALTDVIRCAVKDSPVVKGNSLLALTGLAVAVSKYESSLPSETEGAPEIEPDILPTSAWITMVLDTLLSTVDNHYQPKGRIFPWFQHKSYSGENTASVIARSCAATALSLLVPVLVVSNKEKVEDILNILTARLPGKPLADDSQSLQIHMGLAVGMFISRLFEEKVSDVSGRQMNLLMMRSLDALESCCFDQSLEYNMGCILGVGLVLSFMCQSSQTDSQVHVSTTLRKFYMALSEDKSRTEQEGLSYSLACGTVSAFSAGILSAEEAEEHMNKLRLMTEQNQQTPGLALALGSIVHGLSICGHGKAEDLNNRLLPAWMKILLAEGCPTMQRLAAINGLVALVGSESALIQLKSEVIHSSQFQSKLNEVIRAITQIVSFSGAIGLQTNAAWILGHLHLSSISSSQSRTSIPPDFSYLPERSLIRAVVDFLISAGKKGPESLPPCLVKVCISSIAAAAEGHQYPPVNWASILAPLMRLNFGEDTQQLCIQIAVTQAQSSQNAALLLGMWLVPPLVYSLTVQCRSYLLNSLSLWMKHVSEDKLQTFSDLFIVTQFETQSKMVDLCWSILQGLKQAMKLPNPPQHCWSFLCKTTEKIVHLLPSKIQKTDVGLYVEVAQCVSEMADSEVERISRISKDNIEKATFLRAYLVSQGRLPLSCLNDVIEVATKCREKQTIVWMLLQVFYQARLTSHPNTGVLKRMEWLLDLTVHIRNAVNQNISVSSVDHSEEVEFLLQVFAASVVSWADHASPLLIGVSANWMAWKEEEPCSTYLGTGSVDVVTVQQCLTILPHSMQLLVAKEPWKEHAQKIIDWLTNLLECPKEAILETSRSILKATLLSLRGLPEFKRKVVWTRAYGW</sequence>
<feature type="region of interest" description="Disordered" evidence="1">
    <location>
        <begin position="745"/>
        <end position="769"/>
    </location>
</feature>
<dbReference type="CTD" id="54914"/>